<accession>A0ABR2K6Z0</accession>
<protein>
    <submittedName>
        <fullName evidence="2">Uncharacterized protein</fullName>
    </submittedName>
</protein>
<evidence type="ECO:0000313" key="3">
    <source>
        <dbReference type="Proteomes" id="UP001470230"/>
    </source>
</evidence>
<dbReference type="Proteomes" id="UP001470230">
    <property type="component" value="Unassembled WGS sequence"/>
</dbReference>
<dbReference type="EMBL" id="JAPFFF010000006">
    <property type="protein sequence ID" value="KAK8886890.1"/>
    <property type="molecule type" value="Genomic_DNA"/>
</dbReference>
<feature type="coiled-coil region" evidence="1">
    <location>
        <begin position="228"/>
        <end position="299"/>
    </location>
</feature>
<feature type="coiled-coil region" evidence="1">
    <location>
        <begin position="378"/>
        <end position="423"/>
    </location>
</feature>
<comment type="caution">
    <text evidence="2">The sequence shown here is derived from an EMBL/GenBank/DDBJ whole genome shotgun (WGS) entry which is preliminary data.</text>
</comment>
<gene>
    <name evidence="2" type="ORF">M9Y10_037923</name>
</gene>
<sequence>MLPTPPTPGTPLPEIESFTLWCNNQPYEFIGDIFIKMSKKAARIAQSGKTEGVISRPINEEVFKSFCAACELKSFTVNSKNAYELKTLADEWEVLSLEKYINDYIKEKNIATPPPVDYLGTLIQHCENNIENPNDILNVADYINDALRDERFSDLPPEVLFKVCNAADPQKIDNQQLLNFILHLLETNPSNAVPLILLIDFDRLTKDQRSLIFRTSDVHEENIGYFIANAMSSARNKNEAEAKQAEAQLEEDLQKMKESLTKQQEKMADKMKHDQDEQLEQLDQEVEQMSAQIQALNDGALQQQQRIDQNAQNHLSAFKDMKNRLAKIEDLTTNRGPEEHTDKIDKEVSDQMNELKEELDTDIINLANDDARYCQLKQRELKRAIDAEQKRLKQLREEADKHVDDLNETNEDLTDLKATLASKIVRDRLRFDKFIRKVDNRLDLFKEEPGVWGLTPERVSQAEKFINEIEEKIDEFCPIRGKKNEQTTD</sequence>
<name>A0ABR2K6Z0_9EUKA</name>
<organism evidence="2 3">
    <name type="scientific">Tritrichomonas musculus</name>
    <dbReference type="NCBI Taxonomy" id="1915356"/>
    <lineage>
        <taxon>Eukaryota</taxon>
        <taxon>Metamonada</taxon>
        <taxon>Parabasalia</taxon>
        <taxon>Tritrichomonadida</taxon>
        <taxon>Tritrichomonadidae</taxon>
        <taxon>Tritrichomonas</taxon>
    </lineage>
</organism>
<reference evidence="2 3" key="1">
    <citation type="submission" date="2024-04" db="EMBL/GenBank/DDBJ databases">
        <title>Tritrichomonas musculus Genome.</title>
        <authorList>
            <person name="Alves-Ferreira E."/>
            <person name="Grigg M."/>
            <person name="Lorenzi H."/>
            <person name="Galac M."/>
        </authorList>
    </citation>
    <scope>NUCLEOTIDE SEQUENCE [LARGE SCALE GENOMIC DNA]</scope>
    <source>
        <strain evidence="2 3">EAF2021</strain>
    </source>
</reference>
<evidence type="ECO:0000313" key="2">
    <source>
        <dbReference type="EMBL" id="KAK8886890.1"/>
    </source>
</evidence>
<evidence type="ECO:0000256" key="1">
    <source>
        <dbReference type="SAM" id="Coils"/>
    </source>
</evidence>
<proteinExistence type="predicted"/>
<keyword evidence="3" id="KW-1185">Reference proteome</keyword>
<keyword evidence="1" id="KW-0175">Coiled coil</keyword>